<dbReference type="PANTHER" id="PTHR23183">
    <property type="entry name" value="NOP14"/>
    <property type="match status" value="1"/>
</dbReference>
<keyword evidence="4" id="KW-0698">rRNA processing</keyword>
<dbReference type="Pfam" id="PF04147">
    <property type="entry name" value="Nop14"/>
    <property type="match status" value="2"/>
</dbReference>
<evidence type="ECO:0000256" key="6">
    <source>
        <dbReference type="ARBA" id="ARBA00024695"/>
    </source>
</evidence>
<feature type="region of interest" description="Disordered" evidence="7">
    <location>
        <begin position="1"/>
        <end position="23"/>
    </location>
</feature>
<dbReference type="AlphaFoldDB" id="A0AAN8ZF00"/>
<keyword evidence="3" id="KW-0690">Ribosome biogenesis</keyword>
<evidence type="ECO:0000313" key="8">
    <source>
        <dbReference type="EMBL" id="KAK6931368.1"/>
    </source>
</evidence>
<organism evidence="8 9">
    <name type="scientific">Dillenia turbinata</name>
    <dbReference type="NCBI Taxonomy" id="194707"/>
    <lineage>
        <taxon>Eukaryota</taxon>
        <taxon>Viridiplantae</taxon>
        <taxon>Streptophyta</taxon>
        <taxon>Embryophyta</taxon>
        <taxon>Tracheophyta</taxon>
        <taxon>Spermatophyta</taxon>
        <taxon>Magnoliopsida</taxon>
        <taxon>eudicotyledons</taxon>
        <taxon>Gunneridae</taxon>
        <taxon>Pentapetalae</taxon>
        <taxon>Dilleniales</taxon>
        <taxon>Dilleniaceae</taxon>
        <taxon>Dillenia</taxon>
    </lineage>
</organism>
<dbReference type="GO" id="GO:0030490">
    <property type="term" value="P:maturation of SSU-rRNA"/>
    <property type="evidence" value="ECO:0007669"/>
    <property type="project" value="TreeGrafter"/>
</dbReference>
<evidence type="ECO:0000256" key="5">
    <source>
        <dbReference type="ARBA" id="ARBA00023242"/>
    </source>
</evidence>
<comment type="subcellular location">
    <subcellularLocation>
        <location evidence="1">Nucleus</location>
        <location evidence="1">Nucleolus</location>
    </subcellularLocation>
</comment>
<evidence type="ECO:0000256" key="7">
    <source>
        <dbReference type="SAM" id="MobiDB-lite"/>
    </source>
</evidence>
<feature type="compositionally biased region" description="Basic and acidic residues" evidence="7">
    <location>
        <begin position="274"/>
        <end position="292"/>
    </location>
</feature>
<feature type="compositionally biased region" description="Acidic residues" evidence="7">
    <location>
        <begin position="293"/>
        <end position="308"/>
    </location>
</feature>
<reference evidence="8 9" key="1">
    <citation type="submission" date="2023-12" db="EMBL/GenBank/DDBJ databases">
        <title>A high-quality genome assembly for Dillenia turbinata (Dilleniales).</title>
        <authorList>
            <person name="Chanderbali A."/>
        </authorList>
    </citation>
    <scope>NUCLEOTIDE SEQUENCE [LARGE SCALE GENOMIC DNA]</scope>
    <source>
        <strain evidence="8">LSX21</strain>
        <tissue evidence="8">Leaf</tissue>
    </source>
</reference>
<evidence type="ECO:0000256" key="2">
    <source>
        <dbReference type="ARBA" id="ARBA00007466"/>
    </source>
</evidence>
<keyword evidence="5" id="KW-0539">Nucleus</keyword>
<evidence type="ECO:0000256" key="1">
    <source>
        <dbReference type="ARBA" id="ARBA00004604"/>
    </source>
</evidence>
<evidence type="ECO:0000256" key="3">
    <source>
        <dbReference type="ARBA" id="ARBA00022517"/>
    </source>
</evidence>
<comment type="caution">
    <text evidence="8">The sequence shown here is derived from an EMBL/GenBank/DDBJ whole genome shotgun (WGS) entry which is preliminary data.</text>
</comment>
<gene>
    <name evidence="8" type="ORF">RJ641_003161</name>
</gene>
<sequence>MQRKKTLLKEYQQSGKSSGFVDKRMGEENDALEEFDKTIMRSQRERKSKYNLSHGEEDEFEGGLGSFTALRDDFDIEISYEKPKTKKEVMEEIILKSKFFKAQKARDKEENEQLVVELNIKFVSLVQSTVLQYLIQPDKMRALKAFINKSIQNDNMRKDESPTVQSEKPIEKHLADNICCVEMEKPDAYDKLVKELALDRRPHIPDRTKTPEEIAEEERECLEKLEEECRKRTLAADDSSDEDGDSSRDVDQASSKRIRSVSGDDLGDYFSPDEGIKNTKGWVDEILERKDADDDDESEDGASSEEESESAKDDGGDGAGGDFESDKIGSLKDWEQSDEDLSTDLDEGEDDEVGDESENEDDSDIDDDDQDDMEPKSHKKLKDVNSGEIKKLKWSALILKRQKIRLNRPLLYQMTCPML</sequence>
<comment type="similarity">
    <text evidence="2">Belongs to the NOP14 family.</text>
</comment>
<feature type="region of interest" description="Disordered" evidence="7">
    <location>
        <begin position="232"/>
        <end position="384"/>
    </location>
</feature>
<dbReference type="GO" id="GO:0030692">
    <property type="term" value="C:Noc4p-Nop14p complex"/>
    <property type="evidence" value="ECO:0007669"/>
    <property type="project" value="TreeGrafter"/>
</dbReference>
<dbReference type="EMBL" id="JBAMMX010000011">
    <property type="protein sequence ID" value="KAK6931368.1"/>
    <property type="molecule type" value="Genomic_DNA"/>
</dbReference>
<keyword evidence="9" id="KW-1185">Reference proteome</keyword>
<feature type="compositionally biased region" description="Basic and acidic residues" evidence="7">
    <location>
        <begin position="324"/>
        <end position="335"/>
    </location>
</feature>
<proteinExistence type="inferred from homology"/>
<dbReference type="PANTHER" id="PTHR23183:SF0">
    <property type="entry name" value="NUCLEOLAR PROTEIN 14"/>
    <property type="match status" value="1"/>
</dbReference>
<protein>
    <submittedName>
        <fullName evidence="8">Nucleolar protein 14</fullName>
    </submittedName>
</protein>
<evidence type="ECO:0000313" key="9">
    <source>
        <dbReference type="Proteomes" id="UP001370490"/>
    </source>
</evidence>
<evidence type="ECO:0000256" key="4">
    <source>
        <dbReference type="ARBA" id="ARBA00022552"/>
    </source>
</evidence>
<comment type="function">
    <text evidence="6">Involved in nucleolar processing of pre-18S ribosomal RNA. Has a role in the nuclear export of 40S pre-ribosomal subunit to the cytoplasm.</text>
</comment>
<dbReference type="Proteomes" id="UP001370490">
    <property type="component" value="Unassembled WGS sequence"/>
</dbReference>
<accession>A0AAN8ZF00</accession>
<name>A0AAN8ZF00_9MAGN</name>
<feature type="compositionally biased region" description="Acidic residues" evidence="7">
    <location>
        <begin position="336"/>
        <end position="372"/>
    </location>
</feature>
<dbReference type="InterPro" id="IPR007276">
    <property type="entry name" value="Nop14"/>
</dbReference>
<dbReference type="GO" id="GO:0032040">
    <property type="term" value="C:small-subunit processome"/>
    <property type="evidence" value="ECO:0007669"/>
    <property type="project" value="InterPro"/>
</dbReference>